<evidence type="ECO:0000313" key="6">
    <source>
        <dbReference type="Proteomes" id="UP000243413"/>
    </source>
</evidence>
<dbReference type="InterPro" id="IPR003833">
    <property type="entry name" value="CT_C_D"/>
</dbReference>
<evidence type="ECO:0000256" key="1">
    <source>
        <dbReference type="ARBA" id="ARBA00022741"/>
    </source>
</evidence>
<dbReference type="SUPFAM" id="SSF50891">
    <property type="entry name" value="Cyclophilin-like"/>
    <property type="match status" value="1"/>
</dbReference>
<name>A0A1H1TKY5_9GAMM</name>
<evidence type="ECO:0000256" key="3">
    <source>
        <dbReference type="ARBA" id="ARBA00022840"/>
    </source>
</evidence>
<gene>
    <name evidence="5" type="ORF">SAMN05216271_2296</name>
</gene>
<dbReference type="InterPro" id="IPR010016">
    <property type="entry name" value="PxpB"/>
</dbReference>
<dbReference type="GO" id="GO:0016787">
    <property type="term" value="F:hydrolase activity"/>
    <property type="evidence" value="ECO:0007669"/>
    <property type="project" value="UniProtKB-KW"/>
</dbReference>
<dbReference type="OrthoDB" id="9778567at2"/>
<proteinExistence type="predicted"/>
<feature type="domain" description="Carboxyltransferase" evidence="4">
    <location>
        <begin position="3"/>
        <end position="205"/>
    </location>
</feature>
<dbReference type="GO" id="GO:0005524">
    <property type="term" value="F:ATP binding"/>
    <property type="evidence" value="ECO:0007669"/>
    <property type="project" value="UniProtKB-KW"/>
</dbReference>
<dbReference type="Gene3D" id="2.40.100.10">
    <property type="entry name" value="Cyclophilin-like"/>
    <property type="match status" value="1"/>
</dbReference>
<dbReference type="RefSeq" id="WP_092286749.1">
    <property type="nucleotide sequence ID" value="NZ_LT629763.1"/>
</dbReference>
<dbReference type="Gene3D" id="3.30.1360.40">
    <property type="match status" value="1"/>
</dbReference>
<dbReference type="PANTHER" id="PTHR34698">
    <property type="entry name" value="5-OXOPROLINASE SUBUNIT B"/>
    <property type="match status" value="1"/>
</dbReference>
<dbReference type="Proteomes" id="UP000243413">
    <property type="component" value="Chromosome I"/>
</dbReference>
<evidence type="ECO:0000313" key="5">
    <source>
        <dbReference type="EMBL" id="SDS60858.1"/>
    </source>
</evidence>
<dbReference type="EMBL" id="LT629763">
    <property type="protein sequence ID" value="SDS60858.1"/>
    <property type="molecule type" value="Genomic_DNA"/>
</dbReference>
<dbReference type="AlphaFoldDB" id="A0A1H1TKY5"/>
<dbReference type="Pfam" id="PF02682">
    <property type="entry name" value="CT_C_D"/>
    <property type="match status" value="1"/>
</dbReference>
<organism evidence="5 6">
    <name type="scientific">Halopseudomonas sabulinigri</name>
    <dbReference type="NCBI Taxonomy" id="472181"/>
    <lineage>
        <taxon>Bacteria</taxon>
        <taxon>Pseudomonadati</taxon>
        <taxon>Pseudomonadota</taxon>
        <taxon>Gammaproteobacteria</taxon>
        <taxon>Pseudomonadales</taxon>
        <taxon>Pseudomonadaceae</taxon>
        <taxon>Halopseudomonas</taxon>
    </lineage>
</organism>
<dbReference type="SMART" id="SM00796">
    <property type="entry name" value="AHS1"/>
    <property type="match status" value="1"/>
</dbReference>
<protein>
    <submittedName>
        <fullName evidence="5">Sensor histidine kinase inhibitor, KipI family</fullName>
    </submittedName>
</protein>
<dbReference type="PANTHER" id="PTHR34698:SF2">
    <property type="entry name" value="5-OXOPROLINASE SUBUNIT B"/>
    <property type="match status" value="1"/>
</dbReference>
<accession>A0A1H1TKY5</accession>
<keyword evidence="1" id="KW-0547">Nucleotide-binding</keyword>
<dbReference type="SUPFAM" id="SSF160467">
    <property type="entry name" value="PH0987 N-terminal domain-like"/>
    <property type="match status" value="1"/>
</dbReference>
<reference evidence="6" key="1">
    <citation type="submission" date="2016-10" db="EMBL/GenBank/DDBJ databases">
        <authorList>
            <person name="Varghese N."/>
            <person name="Submissions S."/>
        </authorList>
    </citation>
    <scope>NUCLEOTIDE SEQUENCE [LARGE SCALE GENOMIC DNA]</scope>
    <source>
        <strain evidence="6">JCM 14963</strain>
    </source>
</reference>
<evidence type="ECO:0000256" key="2">
    <source>
        <dbReference type="ARBA" id="ARBA00022801"/>
    </source>
</evidence>
<keyword evidence="2" id="KW-0378">Hydrolase</keyword>
<evidence type="ECO:0000259" key="4">
    <source>
        <dbReference type="SMART" id="SM00796"/>
    </source>
</evidence>
<dbReference type="NCBIfam" id="TIGR00370">
    <property type="entry name" value="5-oxoprolinase subunit PxpB"/>
    <property type="match status" value="1"/>
</dbReference>
<dbReference type="STRING" id="472181.SAMN05216271_2296"/>
<keyword evidence="3" id="KW-0067">ATP-binding</keyword>
<sequence length="235" mass="25626">MTPRIESVAWDCLMLRLFDAIDEANMPWLMAAAERLHSAFGAQLIDLVPSYTTLMLHYDGLQLSEAQAREGIANALIGLQPLAASETGQRHELPVWYHPSVGPDLAPLAQRAGCSTAQVIEHHCSRDYQVFTLGFTPGFAYMGLVDPSIAAPRLATPRQRVPRGSVGIAERQTAVYPLVSPGGWNLIGRCPLALFDRDREGYSLLKPGDSVRFVAIGRAEFERLGGDPSPMEADA</sequence>
<dbReference type="InterPro" id="IPR029000">
    <property type="entry name" value="Cyclophilin-like_dom_sf"/>
</dbReference>